<keyword evidence="2" id="KW-1185">Reference proteome</keyword>
<name>A0ABT6TH51_9BACL</name>
<dbReference type="Proteomes" id="UP001161691">
    <property type="component" value="Unassembled WGS sequence"/>
</dbReference>
<dbReference type="EMBL" id="JAGRPV010000001">
    <property type="protein sequence ID" value="MDI4645916.1"/>
    <property type="molecule type" value="Genomic_DNA"/>
</dbReference>
<organism evidence="1 2">
    <name type="scientific">Cohnella hashimotonis</name>
    <dbReference type="NCBI Taxonomy" id="2826895"/>
    <lineage>
        <taxon>Bacteria</taxon>
        <taxon>Bacillati</taxon>
        <taxon>Bacillota</taxon>
        <taxon>Bacilli</taxon>
        <taxon>Bacillales</taxon>
        <taxon>Paenibacillaceae</taxon>
        <taxon>Cohnella</taxon>
    </lineage>
</organism>
<gene>
    <name evidence="1" type="ORF">KB449_13150</name>
</gene>
<comment type="caution">
    <text evidence="1">The sequence shown here is derived from an EMBL/GenBank/DDBJ whole genome shotgun (WGS) entry which is preliminary data.</text>
</comment>
<dbReference type="RefSeq" id="WP_282908815.1">
    <property type="nucleotide sequence ID" value="NZ_JAGRPV010000001.1"/>
</dbReference>
<reference evidence="1" key="1">
    <citation type="submission" date="2023-04" db="EMBL/GenBank/DDBJ databases">
        <title>Comparative genomic analysis of Cohnella hashimotonis sp. nov., isolated from the International Space Station.</title>
        <authorList>
            <person name="Venkateswaran K."/>
            <person name="Simpson A."/>
        </authorList>
    </citation>
    <scope>NUCLEOTIDE SEQUENCE</scope>
    <source>
        <strain evidence="1">F6_2S_P_1</strain>
    </source>
</reference>
<evidence type="ECO:0000313" key="1">
    <source>
        <dbReference type="EMBL" id="MDI4645916.1"/>
    </source>
</evidence>
<dbReference type="PROSITE" id="PS51257">
    <property type="entry name" value="PROKAR_LIPOPROTEIN"/>
    <property type="match status" value="1"/>
</dbReference>
<accession>A0ABT6TH51</accession>
<proteinExistence type="predicted"/>
<protein>
    <submittedName>
        <fullName evidence="1">Ig-like domain-containing protein</fullName>
    </submittedName>
</protein>
<sequence>MKVYGISLRALSVVAAVAVLLMLAGCGASGKQQTLKFSEVSLTSEPSPPAAGQAAKLIATINNKKFAAEEAKVQFQINSKNDLPSLIDAVRDGDSYTSSHIFPSAGDYTITIHLMYPDDHFAFTKQLKVGG</sequence>
<evidence type="ECO:0000313" key="2">
    <source>
        <dbReference type="Proteomes" id="UP001161691"/>
    </source>
</evidence>